<dbReference type="AlphaFoldDB" id="A0A268HC43"/>
<proteinExistence type="predicted"/>
<sequence>MKVEGKLKKMKGFVAASVIGIGLLAGSTTASAYADSNSASIPGLPNHSIQSNVWHGTASFFNTQSYQVSAKFLGTNPGYADWVKTAWTINANGLGVSIGGISGGTASGNTLSGTWTNWDAWISDYSGTYNISGVPISGSANNTASVFVDGTKAASTASIFRFY</sequence>
<evidence type="ECO:0000313" key="3">
    <source>
        <dbReference type="Proteomes" id="UP000216475"/>
    </source>
</evidence>
<reference evidence="2 3" key="1">
    <citation type="submission" date="2017-07" db="EMBL/GenBank/DDBJ databases">
        <title>Isolation and whole genome analysis of endospore-forming bacteria from heroin.</title>
        <authorList>
            <person name="Kalinowski J."/>
            <person name="Ahrens B."/>
            <person name="Al-Dilaimi A."/>
            <person name="Winkler A."/>
            <person name="Wibberg D."/>
            <person name="Schleenbecker U."/>
            <person name="Ruckert C."/>
            <person name="Wolfel R."/>
            <person name="Grass G."/>
        </authorList>
    </citation>
    <scope>NUCLEOTIDE SEQUENCE [LARGE SCALE GENOMIC DNA]</scope>
    <source>
        <strain evidence="2 3">7509</strain>
    </source>
</reference>
<organism evidence="2 3">
    <name type="scientific">Terribacillus saccharophilus</name>
    <dbReference type="NCBI Taxonomy" id="361277"/>
    <lineage>
        <taxon>Bacteria</taxon>
        <taxon>Bacillati</taxon>
        <taxon>Bacillota</taxon>
        <taxon>Bacilli</taxon>
        <taxon>Bacillales</taxon>
        <taxon>Bacillaceae</taxon>
        <taxon>Terribacillus</taxon>
    </lineage>
</organism>
<feature type="chain" id="PRO_5039574963" evidence="1">
    <location>
        <begin position="33"/>
        <end position="163"/>
    </location>
</feature>
<dbReference type="EMBL" id="NPBH01000048">
    <property type="protein sequence ID" value="PAE07456.1"/>
    <property type="molecule type" value="Genomic_DNA"/>
</dbReference>
<evidence type="ECO:0000313" key="2">
    <source>
        <dbReference type="EMBL" id="PAE07456.1"/>
    </source>
</evidence>
<accession>A0A268HC43</accession>
<keyword evidence="1" id="KW-0732">Signal</keyword>
<comment type="caution">
    <text evidence="2">The sequence shown here is derived from an EMBL/GenBank/DDBJ whole genome shotgun (WGS) entry which is preliminary data.</text>
</comment>
<feature type="signal peptide" evidence="1">
    <location>
        <begin position="1"/>
        <end position="32"/>
    </location>
</feature>
<name>A0A268HC43_9BACI</name>
<evidence type="ECO:0000256" key="1">
    <source>
        <dbReference type="SAM" id="SignalP"/>
    </source>
</evidence>
<dbReference type="RefSeq" id="WP_095270650.1">
    <property type="nucleotide sequence ID" value="NZ_JBIVTN010000005.1"/>
</dbReference>
<protein>
    <submittedName>
        <fullName evidence="2">Uncharacterized protein</fullName>
    </submittedName>
</protein>
<dbReference type="Proteomes" id="UP000216475">
    <property type="component" value="Unassembled WGS sequence"/>
</dbReference>
<gene>
    <name evidence="2" type="ORF">CHI12_11155</name>
</gene>